<dbReference type="PROSITE" id="PS50968">
    <property type="entry name" value="BIOTINYL_LIPOYL"/>
    <property type="match status" value="1"/>
</dbReference>
<dbReference type="InterPro" id="IPR013785">
    <property type="entry name" value="Aldolase_TIM"/>
</dbReference>
<feature type="binding site" evidence="14">
    <location>
        <position position="200"/>
    </location>
    <ligand>
        <name>ATP</name>
        <dbReference type="ChEBI" id="CHEBI:30616"/>
    </ligand>
</feature>
<dbReference type="InterPro" id="IPR055268">
    <property type="entry name" value="PCB-like"/>
</dbReference>
<keyword evidence="7 12" id="KW-0547">Nucleotide-binding</keyword>
<dbReference type="InterPro" id="IPR016185">
    <property type="entry name" value="PreATP-grasp_dom_sf"/>
</dbReference>
<dbReference type="PROSITE" id="PS50979">
    <property type="entry name" value="BC"/>
    <property type="match status" value="1"/>
</dbReference>
<evidence type="ECO:0000256" key="8">
    <source>
        <dbReference type="ARBA" id="ARBA00022840"/>
    </source>
</evidence>
<evidence type="ECO:0000259" key="20">
    <source>
        <dbReference type="PROSITE" id="PS50979"/>
    </source>
</evidence>
<feature type="domain" description="Pyruvate carboxyltransferase" evidence="21">
    <location>
        <begin position="524"/>
        <end position="792"/>
    </location>
</feature>
<evidence type="ECO:0000256" key="6">
    <source>
        <dbReference type="ARBA" id="ARBA00022723"/>
    </source>
</evidence>
<proteinExistence type="predicted"/>
<dbReference type="GO" id="GO:0006094">
    <property type="term" value="P:gluconeogenesis"/>
    <property type="evidence" value="ECO:0007669"/>
    <property type="project" value="UniProtKB-UniPathway"/>
</dbReference>
<dbReference type="InterPro" id="IPR005482">
    <property type="entry name" value="Biotin_COase_C"/>
</dbReference>
<keyword evidence="6 15" id="KW-0479">Metal-binding</keyword>
<dbReference type="FunFam" id="3.20.20.70:FF:000120">
    <property type="entry name" value="Pyruvate carboxylase"/>
    <property type="match status" value="1"/>
</dbReference>
<feature type="binding site" evidence="14">
    <location>
        <position position="235"/>
    </location>
    <ligand>
        <name>ATP</name>
        <dbReference type="ChEBI" id="CHEBI:30616"/>
    </ligand>
</feature>
<protein>
    <recommendedName>
        <fullName evidence="3 12">Pyruvate carboxylase</fullName>
        <ecNumber evidence="3 12">6.4.1.1</ecNumber>
    </recommendedName>
</protein>
<evidence type="ECO:0000259" key="19">
    <source>
        <dbReference type="PROSITE" id="PS50975"/>
    </source>
</evidence>
<feature type="binding site" evidence="14">
    <location>
        <position position="866"/>
    </location>
    <ligand>
        <name>substrate</name>
    </ligand>
</feature>
<dbReference type="NCBIfam" id="TIGR01235">
    <property type="entry name" value="pyruv_carbox"/>
    <property type="match status" value="1"/>
</dbReference>
<evidence type="ECO:0000256" key="17">
    <source>
        <dbReference type="SAM" id="MobiDB-lite"/>
    </source>
</evidence>
<comment type="catalytic activity">
    <reaction evidence="12">
        <text>hydrogencarbonate + pyruvate + ATP = oxaloacetate + ADP + phosphate + H(+)</text>
        <dbReference type="Rhea" id="RHEA:20844"/>
        <dbReference type="ChEBI" id="CHEBI:15361"/>
        <dbReference type="ChEBI" id="CHEBI:15378"/>
        <dbReference type="ChEBI" id="CHEBI:16452"/>
        <dbReference type="ChEBI" id="CHEBI:17544"/>
        <dbReference type="ChEBI" id="CHEBI:30616"/>
        <dbReference type="ChEBI" id="CHEBI:43474"/>
        <dbReference type="ChEBI" id="CHEBI:456216"/>
        <dbReference type="EC" id="6.4.1.1"/>
    </reaction>
</comment>
<keyword evidence="4" id="KW-0312">Gluconeogenesis</keyword>
<dbReference type="Pfam" id="PF00289">
    <property type="entry name" value="Biotin_carb_N"/>
    <property type="match status" value="1"/>
</dbReference>
<evidence type="ECO:0000256" key="1">
    <source>
        <dbReference type="ARBA" id="ARBA00001953"/>
    </source>
</evidence>
<dbReference type="Pfam" id="PF00364">
    <property type="entry name" value="Biotin_lipoyl"/>
    <property type="match status" value="1"/>
</dbReference>
<dbReference type="InterPro" id="IPR011054">
    <property type="entry name" value="Rudment_hybrid_motif"/>
</dbReference>
<dbReference type="Pfam" id="PF02436">
    <property type="entry name" value="PYC_OADA"/>
    <property type="match status" value="1"/>
</dbReference>
<dbReference type="InterPro" id="IPR000891">
    <property type="entry name" value="PYR_CT"/>
</dbReference>
<dbReference type="InterPro" id="IPR000089">
    <property type="entry name" value="Biotin_lipoyl"/>
</dbReference>
<dbReference type="SUPFAM" id="SSF52440">
    <property type="entry name" value="PreATP-grasp domain"/>
    <property type="match status" value="1"/>
</dbReference>
<evidence type="ECO:0000256" key="15">
    <source>
        <dbReference type="PIRSR" id="PIRSR001594-3"/>
    </source>
</evidence>
<dbReference type="UniPathway" id="UPA00138"/>
<organism evidence="22">
    <name type="scientific">uncultured Rubrobacteraceae bacterium</name>
    <dbReference type="NCBI Taxonomy" id="349277"/>
    <lineage>
        <taxon>Bacteria</taxon>
        <taxon>Bacillati</taxon>
        <taxon>Actinomycetota</taxon>
        <taxon>Rubrobacteria</taxon>
        <taxon>Rubrobacterales</taxon>
        <taxon>Rubrobacteraceae</taxon>
        <taxon>environmental samples</taxon>
    </lineage>
</organism>
<sequence length="1126" mass="121365">MLKKVLVANRGEIAIRAFRAAYELGIRTVAVYTPEDRGSLHRQKADEAYEIGEVGHPVRAYLDIEMLVGTAKRIGADAIYPGYGFLSESAAFSRACEEAGLTFIGPPADVLSLTGDKMRARRAAEEAGIPVLRASEPVRGYDEAVAAAEGLGYPIFVKAAGGGGGRGLRRIGRPEDLPGAVETAIREAQGAFGDPTVFLERAVVRPRHIEVQILADAAGEVIHLFERDCSVQRRHQKVLEIAPAPNLDPGLRERLCEDAIRFGRAVGYRNAGTVEFLVEEDGRHTFMETNPRIQVEHTVTEETTDVDLVHAQLRIAGGETLSDLGLAQGSIRQRGVALQCRVTTEDPAQGFRPDTGKISAYRSPGGAGIRLDGGTTYPGAEVSPYFDSLLVKLTTRGATLAAAARRAGRALAEFRVRGVATNMAFLRAVLADPDFLAGRLSTSFIDERPHLTAGAAGRDRASRLLDLLADATVNRPHEPPPSAPDPRTKLPPLPDGEPPPGSRQRLQELGPEGFARWLRESTALQVTDTTMRDAHQSLLATRMRTFDMLAVAPHIARTLPGLFSAEVWGGATFDVALRFLHEDPWERLARLREALPNVCLQMLLRGQNVVGYSTYPPEVVAAFVQEARVAGLDIFRIFDANNDVDRMRTAIEAALGAGALAEGALCYTGDLCDPKEDFYTLDYYLRVAEKLVRAGVHILCIKDMAGLVRPPAAQALVGALRREFDLPVHLHTHDTGGGQLATYLAAVEGGVDAVDGAAAPLSGMTSQPSLAAIVAGTDHTGRETGLSLDSLGDLEPYWEAVRRLYAPFESGLRSPTGTVYRHEIPGGQLSNLRQQAIALGLAGRFEEVERLYAHCDELLGRLVKVTPTSKVVGDLALYLLSAGIDPDDLRSDPGAYDLPDSVIGFLRGELGAPPRGWPEPFRSRALVGRRERQADGHVLKEGTTAPDGEDRRARLNRLMLPGPAAERAAAEERWGDVSVVPTRAFLYGLETGEETAVDLERGVRLYVRLEAITGADDRGIRTLLVLLNGQQRPIDVLDRSLEPEVPVREKADPSNDAHVAAPMTGVVTLAVREGERVGAGQQIATLEAMKMESVVRAPTGGTVERLAVPSGTNVEPGDLLAVLEPG</sequence>
<feature type="modified residue" description="N6-carboxylysine" evidence="16">
    <location>
        <position position="702"/>
    </location>
</feature>
<dbReference type="SUPFAM" id="SSF51246">
    <property type="entry name" value="Rudiment single hybrid motif"/>
    <property type="match status" value="1"/>
</dbReference>
<dbReference type="Pfam" id="PF02786">
    <property type="entry name" value="CPSase_L_D2"/>
    <property type="match status" value="1"/>
</dbReference>
<feature type="binding site" evidence="15">
    <location>
        <position position="731"/>
    </location>
    <ligand>
        <name>Mn(2+)</name>
        <dbReference type="ChEBI" id="CHEBI:29035"/>
    </ligand>
</feature>
<dbReference type="InterPro" id="IPR003379">
    <property type="entry name" value="Carboxylase_cons_dom"/>
</dbReference>
<reference evidence="22" key="1">
    <citation type="submission" date="2020-02" db="EMBL/GenBank/DDBJ databases">
        <authorList>
            <person name="Meier V. D."/>
        </authorList>
    </citation>
    <scope>NUCLEOTIDE SEQUENCE</scope>
    <source>
        <strain evidence="22">AVDCRST_MAG55</strain>
    </source>
</reference>
<dbReference type="SUPFAM" id="SSF56059">
    <property type="entry name" value="Glutathione synthetase ATP-binding domain-like"/>
    <property type="match status" value="1"/>
</dbReference>
<dbReference type="Gene3D" id="3.30.470.20">
    <property type="entry name" value="ATP-grasp fold, B domain"/>
    <property type="match status" value="1"/>
</dbReference>
<evidence type="ECO:0000256" key="5">
    <source>
        <dbReference type="ARBA" id="ARBA00022598"/>
    </source>
</evidence>
<dbReference type="PANTHER" id="PTHR43778">
    <property type="entry name" value="PYRUVATE CARBOXYLASE"/>
    <property type="match status" value="1"/>
</dbReference>
<dbReference type="CDD" id="cd07937">
    <property type="entry name" value="DRE_TIM_PC_TC_5S"/>
    <property type="match status" value="1"/>
</dbReference>
<evidence type="ECO:0000259" key="21">
    <source>
        <dbReference type="PROSITE" id="PS50991"/>
    </source>
</evidence>
<dbReference type="FunFam" id="2.40.50.100:FF:000003">
    <property type="entry name" value="Acetyl-CoA carboxylase biotin carboxyl carrier protein"/>
    <property type="match status" value="1"/>
</dbReference>
<keyword evidence="8 12" id="KW-0067">ATP-binding</keyword>
<evidence type="ECO:0000256" key="4">
    <source>
        <dbReference type="ARBA" id="ARBA00022432"/>
    </source>
</evidence>
<feature type="binding site" evidence="15">
    <location>
        <position position="533"/>
    </location>
    <ligand>
        <name>Mn(2+)</name>
        <dbReference type="ChEBI" id="CHEBI:29035"/>
    </ligand>
</feature>
<feature type="compositionally biased region" description="Pro residues" evidence="17">
    <location>
        <begin position="479"/>
        <end position="501"/>
    </location>
</feature>
<evidence type="ECO:0000256" key="7">
    <source>
        <dbReference type="ARBA" id="ARBA00022741"/>
    </source>
</evidence>
<name>A0A6J4NU15_9ACTN</name>
<evidence type="ECO:0000256" key="3">
    <source>
        <dbReference type="ARBA" id="ARBA00013057"/>
    </source>
</evidence>
<comment type="pathway">
    <text evidence="2">Carbohydrate biosynthesis; gluconeogenesis.</text>
</comment>
<feature type="binding site" evidence="14">
    <location>
        <position position="605"/>
    </location>
    <ligand>
        <name>substrate</name>
    </ligand>
</feature>
<dbReference type="SUPFAM" id="SSF51230">
    <property type="entry name" value="Single hybrid motif"/>
    <property type="match status" value="1"/>
</dbReference>
<evidence type="ECO:0000256" key="9">
    <source>
        <dbReference type="ARBA" id="ARBA00023267"/>
    </source>
</evidence>
<dbReference type="CDD" id="cd06850">
    <property type="entry name" value="biotinyl_domain"/>
    <property type="match status" value="1"/>
</dbReference>
<dbReference type="InterPro" id="IPR011761">
    <property type="entry name" value="ATP-grasp"/>
</dbReference>
<dbReference type="InterPro" id="IPR005479">
    <property type="entry name" value="CPAse_ATP-bd"/>
</dbReference>
<evidence type="ECO:0000256" key="11">
    <source>
        <dbReference type="ARBA" id="ARBA00048501"/>
    </source>
</evidence>
<dbReference type="InterPro" id="IPR011764">
    <property type="entry name" value="Biotin_carboxylation_dom"/>
</dbReference>
<dbReference type="InterPro" id="IPR011053">
    <property type="entry name" value="Single_hybrid_motif"/>
</dbReference>
<feature type="modified residue" description="N6-biotinyllysine" evidence="16">
    <location>
        <position position="1090"/>
    </location>
</feature>
<evidence type="ECO:0000256" key="16">
    <source>
        <dbReference type="PIRSR" id="PIRSR001594-4"/>
    </source>
</evidence>
<dbReference type="Gene3D" id="2.40.50.100">
    <property type="match status" value="1"/>
</dbReference>
<accession>A0A6J4NU15</accession>
<feature type="binding site" evidence="15">
    <location>
        <position position="733"/>
    </location>
    <ligand>
        <name>Mn(2+)</name>
        <dbReference type="ChEBI" id="CHEBI:29035"/>
    </ligand>
</feature>
<dbReference type="FunFam" id="3.40.50.20:FF:000010">
    <property type="entry name" value="Propionyl-CoA carboxylase subunit alpha"/>
    <property type="match status" value="1"/>
</dbReference>
<evidence type="ECO:0000256" key="13">
    <source>
        <dbReference type="PIRSR" id="PIRSR001594-1"/>
    </source>
</evidence>
<dbReference type="GO" id="GO:0005737">
    <property type="term" value="C:cytoplasm"/>
    <property type="evidence" value="ECO:0007669"/>
    <property type="project" value="TreeGrafter"/>
</dbReference>
<evidence type="ECO:0000256" key="12">
    <source>
        <dbReference type="PIRNR" id="PIRNR001594"/>
    </source>
</evidence>
<dbReference type="NCBIfam" id="NF009554">
    <property type="entry name" value="PRK12999.1"/>
    <property type="match status" value="1"/>
</dbReference>
<feature type="binding site" evidence="14">
    <location>
        <position position="117"/>
    </location>
    <ligand>
        <name>ATP</name>
        <dbReference type="ChEBI" id="CHEBI:30616"/>
    </ligand>
</feature>
<feature type="domain" description="Lipoyl-binding" evidence="18">
    <location>
        <begin position="1047"/>
        <end position="1124"/>
    </location>
</feature>
<dbReference type="Gene3D" id="3.10.600.10">
    <property type="entry name" value="pyruvate carboxylase f1077a mutant domain"/>
    <property type="match status" value="1"/>
</dbReference>
<dbReference type="Pfam" id="PF00682">
    <property type="entry name" value="HMGL-like"/>
    <property type="match status" value="1"/>
</dbReference>
<dbReference type="PROSITE" id="PS00188">
    <property type="entry name" value="BIOTIN"/>
    <property type="match status" value="1"/>
</dbReference>
<feature type="domain" description="Biotin carboxylation" evidence="20">
    <location>
        <begin position="1"/>
        <end position="450"/>
    </location>
</feature>
<gene>
    <name evidence="22" type="ORF">AVDCRST_MAG55-341</name>
</gene>
<dbReference type="PROSITE" id="PS50975">
    <property type="entry name" value="ATP_GRASP"/>
    <property type="match status" value="1"/>
</dbReference>
<dbReference type="SUPFAM" id="SSF89000">
    <property type="entry name" value="post-HMGL domain-like"/>
    <property type="match status" value="1"/>
</dbReference>
<feature type="domain" description="ATP-grasp" evidence="19">
    <location>
        <begin position="121"/>
        <end position="317"/>
    </location>
</feature>
<dbReference type="Gene3D" id="3.20.20.70">
    <property type="entry name" value="Aldolase class I"/>
    <property type="match status" value="1"/>
</dbReference>
<comment type="function">
    <text evidence="12">Catalyzes a 2-step reaction, involving the ATP-dependent carboxylation of the covalently attached biotin in the first step and the transfer of the carboxyl group to pyruvate in the second.</text>
</comment>
<dbReference type="EC" id="6.4.1.1" evidence="3 12"/>
<dbReference type="GO" id="GO:0004736">
    <property type="term" value="F:pyruvate carboxylase activity"/>
    <property type="evidence" value="ECO:0007669"/>
    <property type="project" value="UniProtKB-EC"/>
</dbReference>
<evidence type="ECO:0000256" key="10">
    <source>
        <dbReference type="ARBA" id="ARBA00023268"/>
    </source>
</evidence>
<feature type="region of interest" description="Disordered" evidence="17">
    <location>
        <begin position="473"/>
        <end position="507"/>
    </location>
</feature>
<dbReference type="GO" id="GO:0046872">
    <property type="term" value="F:metal ion binding"/>
    <property type="evidence" value="ECO:0007669"/>
    <property type="project" value="UniProtKB-KW"/>
</dbReference>
<dbReference type="SUPFAM" id="SSF51569">
    <property type="entry name" value="Aldolase"/>
    <property type="match status" value="1"/>
</dbReference>
<feature type="binding site" description="via carbamate group" evidence="15">
    <location>
        <position position="702"/>
    </location>
    <ligand>
        <name>Mn(2+)</name>
        <dbReference type="ChEBI" id="CHEBI:29035"/>
    </ligand>
</feature>
<comment type="catalytic activity">
    <reaction evidence="11">
        <text>N(6)-biotinyl-L-lysyl-[protein] + hydrogencarbonate + ATP = N(6)-carboxybiotinyl-L-lysyl-[protein] + ADP + phosphate + H(+)</text>
        <dbReference type="Rhea" id="RHEA:13501"/>
        <dbReference type="Rhea" id="RHEA-COMP:10505"/>
        <dbReference type="Rhea" id="RHEA-COMP:10506"/>
        <dbReference type="ChEBI" id="CHEBI:15378"/>
        <dbReference type="ChEBI" id="CHEBI:17544"/>
        <dbReference type="ChEBI" id="CHEBI:30616"/>
        <dbReference type="ChEBI" id="CHEBI:43474"/>
        <dbReference type="ChEBI" id="CHEBI:83144"/>
        <dbReference type="ChEBI" id="CHEBI:83145"/>
        <dbReference type="ChEBI" id="CHEBI:456216"/>
        <dbReference type="EC" id="6.3.4.14"/>
    </reaction>
    <physiologicalReaction direction="left-to-right" evidence="11">
        <dbReference type="Rhea" id="RHEA:13502"/>
    </physiologicalReaction>
</comment>
<evidence type="ECO:0000256" key="14">
    <source>
        <dbReference type="PIRSR" id="PIRSR001594-2"/>
    </source>
</evidence>
<dbReference type="InterPro" id="IPR005481">
    <property type="entry name" value="BC-like_N"/>
</dbReference>
<dbReference type="Pfam" id="PF02785">
    <property type="entry name" value="Biotin_carb_C"/>
    <property type="match status" value="1"/>
</dbReference>
<keyword evidence="9 12" id="KW-0092">Biotin</keyword>
<dbReference type="PANTHER" id="PTHR43778:SF2">
    <property type="entry name" value="PYRUVATE CARBOXYLASE, MITOCHONDRIAL"/>
    <property type="match status" value="1"/>
</dbReference>
<evidence type="ECO:0000313" key="22">
    <source>
        <dbReference type="EMBL" id="CAA9395628.1"/>
    </source>
</evidence>
<dbReference type="GO" id="GO:0005524">
    <property type="term" value="F:ATP binding"/>
    <property type="evidence" value="ECO:0007669"/>
    <property type="project" value="UniProtKB-UniRule"/>
</dbReference>
<dbReference type="GO" id="GO:0004075">
    <property type="term" value="F:biotin carboxylase activity"/>
    <property type="evidence" value="ECO:0007669"/>
    <property type="project" value="UniProtKB-EC"/>
</dbReference>
<keyword evidence="5 12" id="KW-0436">Ligase</keyword>
<comment type="cofactor">
    <cofactor evidence="1 12">
        <name>biotin</name>
        <dbReference type="ChEBI" id="CHEBI:57586"/>
    </cofactor>
</comment>
<evidence type="ECO:0000259" key="18">
    <source>
        <dbReference type="PROSITE" id="PS50968"/>
    </source>
</evidence>
<dbReference type="InterPro" id="IPR005930">
    <property type="entry name" value="Pyruv_COase"/>
</dbReference>
<keyword evidence="22" id="KW-0670">Pyruvate</keyword>
<keyword evidence="10" id="KW-0511">Multifunctional enzyme</keyword>
<feature type="active site" evidence="13">
    <location>
        <position position="292"/>
    </location>
</feature>
<dbReference type="AlphaFoldDB" id="A0A6J4NU15"/>
<dbReference type="PROSITE" id="PS50991">
    <property type="entry name" value="PYR_CT"/>
    <property type="match status" value="1"/>
</dbReference>
<dbReference type="InterPro" id="IPR001882">
    <property type="entry name" value="Biotin_BS"/>
</dbReference>
<dbReference type="SMART" id="SM00878">
    <property type="entry name" value="Biotin_carb_C"/>
    <property type="match status" value="1"/>
</dbReference>
<dbReference type="PIRSF" id="PIRSF001594">
    <property type="entry name" value="Pyruv_carbox"/>
    <property type="match status" value="1"/>
</dbReference>
<evidence type="ECO:0000256" key="2">
    <source>
        <dbReference type="ARBA" id="ARBA00004742"/>
    </source>
</evidence>
<dbReference type="EMBL" id="CADCUZ010000015">
    <property type="protein sequence ID" value="CAA9395628.1"/>
    <property type="molecule type" value="Genomic_DNA"/>
</dbReference>